<feature type="signal peptide" evidence="1">
    <location>
        <begin position="1"/>
        <end position="20"/>
    </location>
</feature>
<reference evidence="3 4" key="1">
    <citation type="submission" date="2011-08" db="EMBL/GenBank/DDBJ databases">
        <title>The Genome Sequence of Clostridium orbiscindens 1_3_50AFAA.</title>
        <authorList>
            <consortium name="The Broad Institute Genome Sequencing Platform"/>
            <person name="Earl A."/>
            <person name="Ward D."/>
            <person name="Feldgarden M."/>
            <person name="Gevers D."/>
            <person name="Daigneault M."/>
            <person name="Strauss J."/>
            <person name="Allen-Vercoe E."/>
            <person name="Young S.K."/>
            <person name="Zeng Q."/>
            <person name="Gargeya S."/>
            <person name="Fitzgerald M."/>
            <person name="Haas B."/>
            <person name="Abouelleil A."/>
            <person name="Alvarado L."/>
            <person name="Arachchi H.M."/>
            <person name="Berlin A."/>
            <person name="Brown A."/>
            <person name="Chapman S.B."/>
            <person name="Chen Z."/>
            <person name="Dunbar C."/>
            <person name="Freedman E."/>
            <person name="Gearin G."/>
            <person name="Gellesch M."/>
            <person name="Goldberg J."/>
            <person name="Griggs A."/>
            <person name="Gujja S."/>
            <person name="Heiman D."/>
            <person name="Howarth C."/>
            <person name="Larson L."/>
            <person name="Lui A."/>
            <person name="MacDonald P.J.P."/>
            <person name="Montmayeur A."/>
            <person name="Murphy C."/>
            <person name="Neiman D."/>
            <person name="Pearson M."/>
            <person name="Priest M."/>
            <person name="Roberts A."/>
            <person name="Saif S."/>
            <person name="Shea T."/>
            <person name="Shenoy N."/>
            <person name="Sisk P."/>
            <person name="Stolte C."/>
            <person name="Sykes S."/>
            <person name="Wortman J."/>
            <person name="Nusbaum C."/>
            <person name="Birren B."/>
        </authorList>
    </citation>
    <scope>NUCLEOTIDE SEQUENCE [LARGE SCALE GENOMIC DNA]</scope>
    <source>
        <strain evidence="3 4">1_3_50AFAA</strain>
    </source>
</reference>
<dbReference type="AlphaFoldDB" id="A0A096B823"/>
<dbReference type="SUPFAM" id="SSF53850">
    <property type="entry name" value="Periplasmic binding protein-like II"/>
    <property type="match status" value="1"/>
</dbReference>
<feature type="chain" id="PRO_5038682659" description="Solute-binding protein family 5 domain-containing protein" evidence="1">
    <location>
        <begin position="21"/>
        <end position="538"/>
    </location>
</feature>
<evidence type="ECO:0000313" key="4">
    <source>
        <dbReference type="Proteomes" id="UP000029585"/>
    </source>
</evidence>
<dbReference type="PIRSF" id="PIRSF002741">
    <property type="entry name" value="MppA"/>
    <property type="match status" value="1"/>
</dbReference>
<evidence type="ECO:0000259" key="2">
    <source>
        <dbReference type="Pfam" id="PF00496"/>
    </source>
</evidence>
<organism evidence="3 4">
    <name type="scientific">Flavonifractor plautii 1_3_50AFAA</name>
    <dbReference type="NCBI Taxonomy" id="742738"/>
    <lineage>
        <taxon>Bacteria</taxon>
        <taxon>Bacillati</taxon>
        <taxon>Bacillota</taxon>
        <taxon>Clostridia</taxon>
        <taxon>Eubacteriales</taxon>
        <taxon>Oscillospiraceae</taxon>
        <taxon>Flavonifractor</taxon>
    </lineage>
</organism>
<dbReference type="PANTHER" id="PTHR30290">
    <property type="entry name" value="PERIPLASMIC BINDING COMPONENT OF ABC TRANSPORTER"/>
    <property type="match status" value="1"/>
</dbReference>
<dbReference type="HOGENOM" id="CLU_017028_7_5_9"/>
<dbReference type="GO" id="GO:0043190">
    <property type="term" value="C:ATP-binding cassette (ABC) transporter complex"/>
    <property type="evidence" value="ECO:0007669"/>
    <property type="project" value="InterPro"/>
</dbReference>
<dbReference type="Proteomes" id="UP000029585">
    <property type="component" value="Unassembled WGS sequence"/>
</dbReference>
<dbReference type="GO" id="GO:0020037">
    <property type="term" value="F:heme binding"/>
    <property type="evidence" value="ECO:0007669"/>
    <property type="project" value="InterPro"/>
</dbReference>
<dbReference type="GO" id="GO:1904680">
    <property type="term" value="F:peptide transmembrane transporter activity"/>
    <property type="evidence" value="ECO:0007669"/>
    <property type="project" value="TreeGrafter"/>
</dbReference>
<dbReference type="InterPro" id="IPR030678">
    <property type="entry name" value="Peptide/Ni-bd"/>
</dbReference>
<dbReference type="InterPro" id="IPR011980">
    <property type="entry name" value="CntA-like"/>
</dbReference>
<feature type="domain" description="Solute-binding protein family 5" evidence="2">
    <location>
        <begin position="84"/>
        <end position="451"/>
    </location>
</feature>
<accession>A0A096B823</accession>
<evidence type="ECO:0000256" key="1">
    <source>
        <dbReference type="SAM" id="SignalP"/>
    </source>
</evidence>
<sequence>MKKRLLSLALCGALLCGALAGCGGNETPSTSQEPSSSQTAEEPKILTTAVSAELNTLYPLNMDVQNNIGTKLCYEGLVNYENGEIVPCLAESWEFSDGGKALTFHLKEGVTFHDGTPFNAEAVKTDFEFAHPNPNFSNISAVAKVESIEVVDEYTVTFHYPGPYFAYLMDFCYPETMVLVSPAVLEEGNYQSMNGVVGTGPYVYEEIVDGDYVRFVRNENYWGEQPYYDEVIVKYIPDASARLQALQSGEIDLIYGSALLTWDDYQQATSLPNIAGAVAESDSKTRNLVLNASGVLSDLKVREAVAYAIDKETLSEGLTYGEETPADHLFPDGIPYTDVELNVVRTYDPEKANALLDEAGWVLNESTGIREKDGQALSLKYTYDSGDALNKSLATAVKSQLAAVGINVETEGQEMMTWWQEGVAGNYDLIMWNTEQPYTSPHNYFIPMLSRSPHVPSLPAVEGSDEFLSLIEEFQTTDDSARVQEIFDELLNFDNDNVLDLPLLFVKDMIVYNTDKIAGYDFSSTPMFFDVRLIQPAE</sequence>
<keyword evidence="1" id="KW-0732">Signal</keyword>
<name>A0A096B823_FLAPL</name>
<dbReference type="Gene3D" id="3.10.105.10">
    <property type="entry name" value="Dipeptide-binding Protein, Domain 3"/>
    <property type="match status" value="1"/>
</dbReference>
<comment type="caution">
    <text evidence="3">The sequence shown here is derived from an EMBL/GenBank/DDBJ whole genome shotgun (WGS) entry which is preliminary data.</text>
</comment>
<dbReference type="InterPro" id="IPR000914">
    <property type="entry name" value="SBP_5_dom"/>
</dbReference>
<protein>
    <recommendedName>
        <fullName evidence="2">Solute-binding protein family 5 domain-containing protein</fullName>
    </recommendedName>
</protein>
<dbReference type="GO" id="GO:0015833">
    <property type="term" value="P:peptide transport"/>
    <property type="evidence" value="ECO:0007669"/>
    <property type="project" value="TreeGrafter"/>
</dbReference>
<dbReference type="InterPro" id="IPR039424">
    <property type="entry name" value="SBP_5"/>
</dbReference>
<gene>
    <name evidence="3" type="ORF">HMPREF9460_01881</name>
</gene>
<proteinExistence type="predicted"/>
<dbReference type="Gene3D" id="3.40.190.10">
    <property type="entry name" value="Periplasmic binding protein-like II"/>
    <property type="match status" value="1"/>
</dbReference>
<dbReference type="PROSITE" id="PS51257">
    <property type="entry name" value="PROKAR_LIPOPROTEIN"/>
    <property type="match status" value="1"/>
</dbReference>
<dbReference type="PATRIC" id="fig|742738.3.peg.1933"/>
<dbReference type="GO" id="GO:0015675">
    <property type="term" value="P:nickel cation transport"/>
    <property type="evidence" value="ECO:0007669"/>
    <property type="project" value="InterPro"/>
</dbReference>
<dbReference type="GO" id="GO:0042597">
    <property type="term" value="C:periplasmic space"/>
    <property type="evidence" value="ECO:0007669"/>
    <property type="project" value="UniProtKB-ARBA"/>
</dbReference>
<dbReference type="EMBL" id="ADLO01000056">
    <property type="protein sequence ID" value="KGF55568.1"/>
    <property type="molecule type" value="Genomic_DNA"/>
</dbReference>
<dbReference type="eggNOG" id="COG0747">
    <property type="taxonomic scope" value="Bacteria"/>
</dbReference>
<dbReference type="Pfam" id="PF00496">
    <property type="entry name" value="SBP_bac_5"/>
    <property type="match status" value="1"/>
</dbReference>
<evidence type="ECO:0000313" key="3">
    <source>
        <dbReference type="EMBL" id="KGF55568.1"/>
    </source>
</evidence>
<dbReference type="CDD" id="cd08489">
    <property type="entry name" value="PBP2_NikA"/>
    <property type="match status" value="1"/>
</dbReference>
<dbReference type="RefSeq" id="WP_044940945.1">
    <property type="nucleotide sequence ID" value="NZ_KN174163.1"/>
</dbReference>
<keyword evidence="4" id="KW-1185">Reference proteome</keyword>
<dbReference type="GO" id="GO:0016151">
    <property type="term" value="F:nickel cation binding"/>
    <property type="evidence" value="ECO:0007669"/>
    <property type="project" value="InterPro"/>
</dbReference>